<dbReference type="GO" id="GO:0003723">
    <property type="term" value="F:RNA binding"/>
    <property type="evidence" value="ECO:0007669"/>
    <property type="project" value="InterPro"/>
</dbReference>
<dbReference type="InterPro" id="IPR003100">
    <property type="entry name" value="PAZ_dom"/>
</dbReference>
<dbReference type="GeneID" id="19971591"/>
<dbReference type="Proteomes" id="UP000030752">
    <property type="component" value="Unassembled WGS sequence"/>
</dbReference>
<dbReference type="Pfam" id="PF08699">
    <property type="entry name" value="ArgoL1"/>
    <property type="match status" value="1"/>
</dbReference>
<dbReference type="eggNOG" id="KOG1041">
    <property type="taxonomic scope" value="Eukaryota"/>
</dbReference>
<dbReference type="InParanoid" id="W2RU73"/>
<dbReference type="SUPFAM" id="SSF101690">
    <property type="entry name" value="PAZ domain"/>
    <property type="match status" value="1"/>
</dbReference>
<dbReference type="RefSeq" id="XP_008716820.1">
    <property type="nucleotide sequence ID" value="XM_008718598.1"/>
</dbReference>
<dbReference type="InterPro" id="IPR036085">
    <property type="entry name" value="PAZ_dom_sf"/>
</dbReference>
<evidence type="ECO:0000313" key="3">
    <source>
        <dbReference type="Proteomes" id="UP000030752"/>
    </source>
</evidence>
<dbReference type="InterPro" id="IPR003165">
    <property type="entry name" value="Piwi"/>
</dbReference>
<dbReference type="SMART" id="SM01163">
    <property type="entry name" value="DUF1785"/>
    <property type="match status" value="1"/>
</dbReference>
<dbReference type="Gene3D" id="3.40.50.2300">
    <property type="match status" value="1"/>
</dbReference>
<dbReference type="HOGENOM" id="CLU_004544_4_1_1"/>
<name>W2RU73_CYPE1</name>
<sequence>MVNILTVPRPQPSYPALIDPVVEQKEDAIASGLKGLQPTEAQFPYRPGFGTRGKQIQLWTNYFELIHHGDLVLHRYAIAILPDRNGKTPAGRKLKRIIKILLEEHLGQYRPGIVTDYKSTILSKDALEVTGSYDVSYRGEEEEDPSPNQIIYQVTLHQNAVLSISELLDYVNSTDSTRLVGSKEELIQALNIVIGHCPKEEPSIVNIGANKHYGMLPPSDRFDLGAGLRAIRGFFTSVRLATARVLVNAQVKHAAFYTAGPLDGLMQSFIRENGQNKVKLLKFVTRLLVNVTHIVRRSSSGRAIPRIKVIAGLAKPADGAQQHKPPVVPEFGAGPKNVQFFLAGGQKQPPKPKGGTSKGAVRGGAALGPGRYISVFDFFQQTYNITIRDTSLPVLNVGTSDNPVYLPAQVCVVRGGQHTVQQLSPSQTQNMIRFAVRSPERNATSVTVTGRQFLGFDSTSSTLSTLGLRVDHKLLSVAGRVLDSPSVLYHGLREAGTQFGSWNLQKARFATAKALPYWTYLAISFAGRDLPWGTESNLQNQISELTKKLNEVGITAARCIQGMTLSVNAANAESQIDAAIHRFMNSPNRPPPNFLLAIMPARDAMIYNRVKYACDVKEGLLNICVVASKFMKPNNDQYFANVSLKANLKLGGTNHTLDSSKLGIVAKGKTMVVGLDVTHPSPGSTKSAPSVAGIVASVDKRLGQWPGELHILPARQEMVSGLKDMVKARLKYWQLKHKVLPDNILVYRDGVSEGQYQAVLDNELPSFRAACKELYTAQQTNKGIPRITIVIVGKRHSTRFYPTEAKDADRSSNPPNGTVVDRGITEARNWDFFLQAHTAIQGTARPAHYFVILDEIFRAHPVQAPYAHSGDALEDLTHNLCYLFGRATKAVSICPPAYYADLLCERARCYLSRVFDPEAAETGSTISQSTPATDMGNAIRIHANVRDSMFYV</sequence>
<gene>
    <name evidence="2" type="ORF">HMPREF1541_04252</name>
</gene>
<dbReference type="CDD" id="cd04657">
    <property type="entry name" value="Piwi_ago-like"/>
    <property type="match status" value="1"/>
</dbReference>
<dbReference type="PANTHER" id="PTHR22891">
    <property type="entry name" value="EUKARYOTIC TRANSLATION INITIATION FACTOR 2C"/>
    <property type="match status" value="1"/>
</dbReference>
<reference evidence="2 3" key="1">
    <citation type="submission" date="2013-03" db="EMBL/GenBank/DDBJ databases">
        <title>The Genome Sequence of Phialophora europaea CBS 101466.</title>
        <authorList>
            <consortium name="The Broad Institute Genomics Platform"/>
            <person name="Cuomo C."/>
            <person name="de Hoog S."/>
            <person name="Gorbushina A."/>
            <person name="Walker B."/>
            <person name="Young S.K."/>
            <person name="Zeng Q."/>
            <person name="Gargeya S."/>
            <person name="Fitzgerald M."/>
            <person name="Haas B."/>
            <person name="Abouelleil A."/>
            <person name="Allen A.W."/>
            <person name="Alvarado L."/>
            <person name="Arachchi H.M."/>
            <person name="Berlin A.M."/>
            <person name="Chapman S.B."/>
            <person name="Gainer-Dewar J."/>
            <person name="Goldberg J."/>
            <person name="Griggs A."/>
            <person name="Gujja S."/>
            <person name="Hansen M."/>
            <person name="Howarth C."/>
            <person name="Imamovic A."/>
            <person name="Ireland A."/>
            <person name="Larimer J."/>
            <person name="McCowan C."/>
            <person name="Murphy C."/>
            <person name="Pearson M."/>
            <person name="Poon T.W."/>
            <person name="Priest M."/>
            <person name="Roberts A."/>
            <person name="Saif S."/>
            <person name="Shea T."/>
            <person name="Sisk P."/>
            <person name="Sykes S."/>
            <person name="Wortman J."/>
            <person name="Nusbaum C."/>
            <person name="Birren B."/>
        </authorList>
    </citation>
    <scope>NUCLEOTIDE SEQUENCE [LARGE SCALE GENOMIC DNA]</scope>
    <source>
        <strain evidence="2 3">CBS 101466</strain>
    </source>
</reference>
<keyword evidence="3" id="KW-1185">Reference proteome</keyword>
<evidence type="ECO:0000259" key="1">
    <source>
        <dbReference type="PROSITE" id="PS50822"/>
    </source>
</evidence>
<dbReference type="Gene3D" id="2.170.260.10">
    <property type="entry name" value="paz domain"/>
    <property type="match status" value="1"/>
</dbReference>
<dbReference type="InterPro" id="IPR036397">
    <property type="entry name" value="RNaseH_sf"/>
</dbReference>
<protein>
    <recommendedName>
        <fullName evidence="1">Piwi domain-containing protein</fullName>
    </recommendedName>
</protein>
<feature type="domain" description="Piwi" evidence="1">
    <location>
        <begin position="594"/>
        <end position="912"/>
    </location>
</feature>
<dbReference type="Gene3D" id="3.30.420.10">
    <property type="entry name" value="Ribonuclease H-like superfamily/Ribonuclease H"/>
    <property type="match status" value="1"/>
</dbReference>
<dbReference type="SUPFAM" id="SSF53098">
    <property type="entry name" value="Ribonuclease H-like"/>
    <property type="match status" value="1"/>
</dbReference>
<dbReference type="PROSITE" id="PS50822">
    <property type="entry name" value="PIWI"/>
    <property type="match status" value="1"/>
</dbReference>
<dbReference type="InterPro" id="IPR014811">
    <property type="entry name" value="ArgoL1"/>
</dbReference>
<dbReference type="Pfam" id="PF16486">
    <property type="entry name" value="ArgoN"/>
    <property type="match status" value="1"/>
</dbReference>
<accession>W2RU73</accession>
<dbReference type="InterPro" id="IPR045246">
    <property type="entry name" value="Piwi_ago-like"/>
</dbReference>
<dbReference type="InterPro" id="IPR032474">
    <property type="entry name" value="Argonaute_N"/>
</dbReference>
<dbReference type="AlphaFoldDB" id="W2RU73"/>
<dbReference type="SMART" id="SM00950">
    <property type="entry name" value="Piwi"/>
    <property type="match status" value="1"/>
</dbReference>
<dbReference type="InterPro" id="IPR012337">
    <property type="entry name" value="RNaseH-like_sf"/>
</dbReference>
<dbReference type="EMBL" id="KB822720">
    <property type="protein sequence ID" value="ETN39977.1"/>
    <property type="molecule type" value="Genomic_DNA"/>
</dbReference>
<dbReference type="VEuPathDB" id="FungiDB:HMPREF1541_04252"/>
<dbReference type="CDD" id="cd02846">
    <property type="entry name" value="PAZ_argonaute_like"/>
    <property type="match status" value="1"/>
</dbReference>
<dbReference type="Pfam" id="PF02171">
    <property type="entry name" value="Piwi"/>
    <property type="match status" value="1"/>
</dbReference>
<dbReference type="STRING" id="1220924.W2RU73"/>
<dbReference type="OrthoDB" id="10252740at2759"/>
<dbReference type="Pfam" id="PF02170">
    <property type="entry name" value="PAZ"/>
    <property type="match status" value="1"/>
</dbReference>
<organism evidence="2 3">
    <name type="scientific">Cyphellophora europaea (strain CBS 101466)</name>
    <name type="common">Phialophora europaea</name>
    <dbReference type="NCBI Taxonomy" id="1220924"/>
    <lineage>
        <taxon>Eukaryota</taxon>
        <taxon>Fungi</taxon>
        <taxon>Dikarya</taxon>
        <taxon>Ascomycota</taxon>
        <taxon>Pezizomycotina</taxon>
        <taxon>Eurotiomycetes</taxon>
        <taxon>Chaetothyriomycetidae</taxon>
        <taxon>Chaetothyriales</taxon>
        <taxon>Cyphellophoraceae</taxon>
        <taxon>Cyphellophora</taxon>
    </lineage>
</organism>
<evidence type="ECO:0000313" key="2">
    <source>
        <dbReference type="EMBL" id="ETN39977.1"/>
    </source>
</evidence>
<proteinExistence type="predicted"/>